<dbReference type="Proteomes" id="UP000249890">
    <property type="component" value="Chromosome"/>
</dbReference>
<keyword evidence="10" id="KW-1185">Reference proteome</keyword>
<feature type="domain" description="Major facilitator superfamily (MFS) profile" evidence="8">
    <location>
        <begin position="251"/>
        <end position="467"/>
    </location>
</feature>
<keyword evidence="6 7" id="KW-0472">Membrane</keyword>
<dbReference type="EMBL" id="CP021780">
    <property type="protein sequence ID" value="ASA19436.1"/>
    <property type="molecule type" value="Genomic_DNA"/>
</dbReference>
<feature type="transmembrane region" description="Helical" evidence="7">
    <location>
        <begin position="21"/>
        <end position="42"/>
    </location>
</feature>
<feature type="transmembrane region" description="Helical" evidence="7">
    <location>
        <begin position="54"/>
        <end position="74"/>
    </location>
</feature>
<name>A0A2Z2K2V2_9BACL</name>
<dbReference type="CDD" id="cd06173">
    <property type="entry name" value="MFS_MefA_like"/>
    <property type="match status" value="1"/>
</dbReference>
<protein>
    <submittedName>
        <fullName evidence="9">MFS transporter</fullName>
    </submittedName>
</protein>
<dbReference type="KEGG" id="pdh:B9T62_00345"/>
<organism evidence="9 10">
    <name type="scientific">Paenibacillus donghaensis</name>
    <dbReference type="NCBI Taxonomy" id="414771"/>
    <lineage>
        <taxon>Bacteria</taxon>
        <taxon>Bacillati</taxon>
        <taxon>Bacillota</taxon>
        <taxon>Bacilli</taxon>
        <taxon>Bacillales</taxon>
        <taxon>Paenibacillaceae</taxon>
        <taxon>Paenibacillus</taxon>
    </lineage>
</organism>
<feature type="transmembrane region" description="Helical" evidence="7">
    <location>
        <begin position="86"/>
        <end position="108"/>
    </location>
</feature>
<feature type="transmembrane region" description="Helical" evidence="7">
    <location>
        <begin position="342"/>
        <end position="367"/>
    </location>
</feature>
<evidence type="ECO:0000256" key="1">
    <source>
        <dbReference type="ARBA" id="ARBA00004651"/>
    </source>
</evidence>
<dbReference type="SUPFAM" id="SSF103473">
    <property type="entry name" value="MFS general substrate transporter"/>
    <property type="match status" value="1"/>
</dbReference>
<evidence type="ECO:0000256" key="5">
    <source>
        <dbReference type="ARBA" id="ARBA00022989"/>
    </source>
</evidence>
<proteinExistence type="predicted"/>
<evidence type="ECO:0000259" key="8">
    <source>
        <dbReference type="PROSITE" id="PS50850"/>
    </source>
</evidence>
<keyword evidence="5 7" id="KW-1133">Transmembrane helix</keyword>
<sequence>MKNSKQAGTSLLRNKVYVRMYTAFATATFGDWFDALAIQVMVGYRWQASPLMLALIPISMALPGIILGSIAGVAADRLNKLQLMRLCDLLTALLTLVVLLAPSMVWLLPVLMLRAAVSTLNVPAQQSMTRSIVREDQLLQATSLNGLVNQGSKIAGPLLGGLALSLLSPHWCIVLNAGLRLCSFLLLLTINKEAGARQAGGVERGEAAGFAAAGTLETAIPDTAGGEAQEPRVPLRTLWREGWSFLLSSRLLLSTMLFGLTGALAIQMIDFQFTSLFRDIAPAEEAMLGWMVAASGAGAILMIMLMGKLNQGTGYGWKLGTGYALIGAAVVGLGLLQPGVSVLPVLLLGFVLGAGNGIFLITFNYCLQKETPPSMTGRIFGIQNTVLSTVMIVAPLLGGLLVEFAGPGVIFVSFGAVIALLGLLGIGLGRVLWPVARELGAEAQVAEHSARVNDSRVKVGSGAGDPQ</sequence>
<dbReference type="GO" id="GO:0005886">
    <property type="term" value="C:plasma membrane"/>
    <property type="evidence" value="ECO:0007669"/>
    <property type="project" value="UniProtKB-SubCell"/>
</dbReference>
<dbReference type="RefSeq" id="WP_087913461.1">
    <property type="nucleotide sequence ID" value="NZ_CP021780.1"/>
</dbReference>
<dbReference type="PANTHER" id="PTHR43266">
    <property type="entry name" value="MACROLIDE-EFFLUX PROTEIN"/>
    <property type="match status" value="1"/>
</dbReference>
<feature type="transmembrane region" description="Helical" evidence="7">
    <location>
        <begin position="317"/>
        <end position="336"/>
    </location>
</feature>
<evidence type="ECO:0000313" key="10">
    <source>
        <dbReference type="Proteomes" id="UP000249890"/>
    </source>
</evidence>
<keyword evidence="4 7" id="KW-0812">Transmembrane</keyword>
<feature type="transmembrane region" description="Helical" evidence="7">
    <location>
        <begin position="379"/>
        <end position="402"/>
    </location>
</feature>
<feature type="transmembrane region" description="Helical" evidence="7">
    <location>
        <begin position="408"/>
        <end position="428"/>
    </location>
</feature>
<feature type="transmembrane region" description="Helical" evidence="7">
    <location>
        <begin position="286"/>
        <end position="305"/>
    </location>
</feature>
<dbReference type="GO" id="GO:0022857">
    <property type="term" value="F:transmembrane transporter activity"/>
    <property type="evidence" value="ECO:0007669"/>
    <property type="project" value="InterPro"/>
</dbReference>
<dbReference type="OrthoDB" id="9775268at2"/>
<evidence type="ECO:0000256" key="4">
    <source>
        <dbReference type="ARBA" id="ARBA00022692"/>
    </source>
</evidence>
<evidence type="ECO:0000256" key="7">
    <source>
        <dbReference type="SAM" id="Phobius"/>
    </source>
</evidence>
<dbReference type="PROSITE" id="PS50850">
    <property type="entry name" value="MFS"/>
    <property type="match status" value="1"/>
</dbReference>
<feature type="transmembrane region" description="Helical" evidence="7">
    <location>
        <begin position="245"/>
        <end position="266"/>
    </location>
</feature>
<dbReference type="InterPro" id="IPR036259">
    <property type="entry name" value="MFS_trans_sf"/>
</dbReference>
<accession>A0A2Z2K2V2</accession>
<dbReference type="InterPro" id="IPR011701">
    <property type="entry name" value="MFS"/>
</dbReference>
<reference evidence="9 10" key="1">
    <citation type="submission" date="2017-06" db="EMBL/GenBank/DDBJ databases">
        <title>Complete genome sequence of Paenibacillus donghaensis KCTC 13049T isolated from East Sea sediment, South Korea.</title>
        <authorList>
            <person name="Jung B.K."/>
            <person name="Hong S.-J."/>
            <person name="Shin J.-H."/>
        </authorList>
    </citation>
    <scope>NUCLEOTIDE SEQUENCE [LARGE SCALE GENOMIC DNA]</scope>
    <source>
        <strain evidence="9 10">KCTC 13049</strain>
    </source>
</reference>
<dbReference type="Gene3D" id="1.20.1250.20">
    <property type="entry name" value="MFS general substrate transporter like domains"/>
    <property type="match status" value="1"/>
</dbReference>
<comment type="subcellular location">
    <subcellularLocation>
        <location evidence="1">Cell membrane</location>
        <topology evidence="1">Multi-pass membrane protein</topology>
    </subcellularLocation>
</comment>
<feature type="transmembrane region" description="Helical" evidence="7">
    <location>
        <begin position="168"/>
        <end position="188"/>
    </location>
</feature>
<dbReference type="PANTHER" id="PTHR43266:SF2">
    <property type="entry name" value="MAJOR FACILITATOR SUPERFAMILY (MFS) PROFILE DOMAIN-CONTAINING PROTEIN"/>
    <property type="match status" value="1"/>
</dbReference>
<dbReference type="InterPro" id="IPR020846">
    <property type="entry name" value="MFS_dom"/>
</dbReference>
<evidence type="ECO:0000256" key="6">
    <source>
        <dbReference type="ARBA" id="ARBA00023136"/>
    </source>
</evidence>
<dbReference type="AlphaFoldDB" id="A0A2Z2K2V2"/>
<gene>
    <name evidence="9" type="ORF">B9T62_00345</name>
</gene>
<dbReference type="Pfam" id="PF07690">
    <property type="entry name" value="MFS_1"/>
    <property type="match status" value="1"/>
</dbReference>
<keyword evidence="3" id="KW-1003">Cell membrane</keyword>
<evidence type="ECO:0000256" key="3">
    <source>
        <dbReference type="ARBA" id="ARBA00022475"/>
    </source>
</evidence>
<evidence type="ECO:0000313" key="9">
    <source>
        <dbReference type="EMBL" id="ASA19436.1"/>
    </source>
</evidence>
<evidence type="ECO:0000256" key="2">
    <source>
        <dbReference type="ARBA" id="ARBA00022448"/>
    </source>
</evidence>
<keyword evidence="2" id="KW-0813">Transport</keyword>